<evidence type="ECO:0000313" key="1">
    <source>
        <dbReference type="EMBL" id="AYD83338.1"/>
    </source>
</evidence>
<organism evidence="1 2">
    <name type="scientific">Mycobacterium phage Crownjwl</name>
    <dbReference type="NCBI Taxonomy" id="2315536"/>
    <lineage>
        <taxon>Viruses</taxon>
        <taxon>Duplodnaviria</taxon>
        <taxon>Heunggongvirae</taxon>
        <taxon>Uroviricota</taxon>
        <taxon>Caudoviricetes</taxon>
        <taxon>Bclasvirinae</taxon>
        <taxon>Pegunavirus</taxon>
        <taxon>Pegunavirus soto</taxon>
    </lineage>
</organism>
<reference evidence="1 2" key="1">
    <citation type="submission" date="2018-08" db="EMBL/GenBank/DDBJ databases">
        <authorList>
            <person name="Ahrens K."/>
            <person name="Barber N.R."/>
            <person name="Cohen L."/>
            <person name="Francolini R.D."/>
            <person name="Gray A."/>
            <person name="Hamilton K."/>
            <person name="Jung E."/>
            <person name="Killpatrick M.S."/>
            <person name="Le T.M."/>
            <person name="Lin R."/>
            <person name="Morris L.Y."/>
            <person name="O'Neill L.P."/>
            <person name="Pederson E.N."/>
            <person name="Sepheri B."/>
            <person name="Shaffer R.A."/>
            <person name="Sridharan P.S."/>
            <person name="Tseng L."/>
            <person name="Williams L.H."/>
            <person name="Jarvik J.W."/>
            <person name="Braun M.A."/>
            <person name="Lopez A.J."/>
            <person name="Garlena R.A."/>
            <person name="Russell D.A."/>
            <person name="Pope W.H."/>
            <person name="Jacobs-Sera D."/>
            <person name="Hatfull G.F."/>
        </authorList>
    </citation>
    <scope>NUCLEOTIDE SEQUENCE [LARGE SCALE GENOMIC DNA]</scope>
</reference>
<sequence>MGMRKIKTYEFACDEHVQSRYTILGEERTGLDSCDATITVHGENAYEAARTAEGWSIVELSSGGWHASCPREDHVEW</sequence>
<gene>
    <name evidence="1" type="primary">52</name>
    <name evidence="1" type="ORF">Crownjwl_52</name>
</gene>
<evidence type="ECO:0000313" key="2">
    <source>
        <dbReference type="Proteomes" id="UP000282661"/>
    </source>
</evidence>
<dbReference type="Proteomes" id="UP000282661">
    <property type="component" value="Segment"/>
</dbReference>
<accession>A0A386KCN3</accession>
<protein>
    <submittedName>
        <fullName evidence="1">Uncharacterized protein</fullName>
    </submittedName>
</protein>
<name>A0A386KCN3_9CAUD</name>
<dbReference type="EMBL" id="MH779500">
    <property type="protein sequence ID" value="AYD83338.1"/>
    <property type="molecule type" value="Genomic_DNA"/>
</dbReference>
<proteinExistence type="predicted"/>